<name>A0A8S5MQP2_9CAUD</name>
<sequence>MQFFNFKDYAKSWSTWVLSAVAVTPVLSDNVQSIASLLPEAWKPYFVSALGVIGLIVRAIKQK</sequence>
<organism evidence="1">
    <name type="scientific">Podoviridae sp. ctUS21</name>
    <dbReference type="NCBI Taxonomy" id="2826557"/>
    <lineage>
        <taxon>Viruses</taxon>
        <taxon>Duplodnaviria</taxon>
        <taxon>Heunggongvirae</taxon>
        <taxon>Uroviricota</taxon>
        <taxon>Caudoviricetes</taxon>
    </lineage>
</organism>
<dbReference type="Pfam" id="PF25612">
    <property type="entry name" value="DUF7940"/>
    <property type="match status" value="1"/>
</dbReference>
<dbReference type="InterPro" id="IPR057700">
    <property type="entry name" value="DUF7940"/>
</dbReference>
<reference evidence="1" key="1">
    <citation type="journal article" date="2021" name="Proc. Natl. Acad. Sci. U.S.A.">
        <title>A Catalog of Tens of Thousands of Viruses from Human Metagenomes Reveals Hidden Associations with Chronic Diseases.</title>
        <authorList>
            <person name="Tisza M.J."/>
            <person name="Buck C.B."/>
        </authorList>
    </citation>
    <scope>NUCLEOTIDE SEQUENCE</scope>
    <source>
        <strain evidence="1">CtUS21</strain>
    </source>
</reference>
<evidence type="ECO:0008006" key="2">
    <source>
        <dbReference type="Google" id="ProtNLM"/>
    </source>
</evidence>
<accession>A0A8S5MQP2</accession>
<protein>
    <recommendedName>
        <fullName evidence="2">Holin</fullName>
    </recommendedName>
</protein>
<evidence type="ECO:0000313" key="1">
    <source>
        <dbReference type="EMBL" id="DAD84407.1"/>
    </source>
</evidence>
<proteinExistence type="predicted"/>
<dbReference type="EMBL" id="BK014959">
    <property type="protein sequence ID" value="DAD84407.1"/>
    <property type="molecule type" value="Genomic_DNA"/>
</dbReference>